<evidence type="ECO:0000313" key="2">
    <source>
        <dbReference type="EMBL" id="KAF3770748.1"/>
    </source>
</evidence>
<feature type="signal peptide" evidence="1">
    <location>
        <begin position="1"/>
        <end position="19"/>
    </location>
</feature>
<dbReference type="EMBL" id="MU032344">
    <property type="protein sequence ID" value="KAF3770748.1"/>
    <property type="molecule type" value="Genomic_DNA"/>
</dbReference>
<organism evidence="2 3">
    <name type="scientific">Cryphonectria parasitica (strain ATCC 38755 / EP155)</name>
    <dbReference type="NCBI Taxonomy" id="660469"/>
    <lineage>
        <taxon>Eukaryota</taxon>
        <taxon>Fungi</taxon>
        <taxon>Dikarya</taxon>
        <taxon>Ascomycota</taxon>
        <taxon>Pezizomycotina</taxon>
        <taxon>Sordariomycetes</taxon>
        <taxon>Sordariomycetidae</taxon>
        <taxon>Diaporthales</taxon>
        <taxon>Cryphonectriaceae</taxon>
        <taxon>Cryphonectria-Endothia species complex</taxon>
        <taxon>Cryphonectria</taxon>
    </lineage>
</organism>
<sequence length="103" mass="11007">MQPIITTILALASAVVVSANNYTFYCGSSCTDGTAVNTGSDYSGASCTNLETAYPYCYLEADEAFYKAVVSEGSNCLETGEQVIWPGDCFEGPWESFQIAVNL</sequence>
<gene>
    <name evidence="2" type="ORF">M406DRAFT_354551</name>
</gene>
<keyword evidence="3" id="KW-1185">Reference proteome</keyword>
<evidence type="ECO:0000256" key="1">
    <source>
        <dbReference type="SAM" id="SignalP"/>
    </source>
</evidence>
<evidence type="ECO:0000313" key="3">
    <source>
        <dbReference type="Proteomes" id="UP000803844"/>
    </source>
</evidence>
<dbReference type="RefSeq" id="XP_040781709.1">
    <property type="nucleotide sequence ID" value="XM_040922950.1"/>
</dbReference>
<proteinExistence type="predicted"/>
<feature type="chain" id="PRO_5040191304" evidence="1">
    <location>
        <begin position="20"/>
        <end position="103"/>
    </location>
</feature>
<name>A0A9P5CTV7_CRYP1</name>
<dbReference type="GeneID" id="63840079"/>
<dbReference type="AlphaFoldDB" id="A0A9P5CTV7"/>
<dbReference type="OrthoDB" id="5219036at2759"/>
<protein>
    <submittedName>
        <fullName evidence="2">Uncharacterized protein</fullName>
    </submittedName>
</protein>
<keyword evidence="1" id="KW-0732">Signal</keyword>
<reference evidence="2" key="1">
    <citation type="journal article" date="2020" name="Phytopathology">
        <title>Genome sequence of the chestnut blight fungus Cryphonectria parasitica EP155: A fundamental resource for an archetypical invasive plant pathogen.</title>
        <authorList>
            <person name="Crouch J.A."/>
            <person name="Dawe A."/>
            <person name="Aerts A."/>
            <person name="Barry K."/>
            <person name="Churchill A.C.L."/>
            <person name="Grimwood J."/>
            <person name="Hillman B."/>
            <person name="Milgroom M.G."/>
            <person name="Pangilinan J."/>
            <person name="Smith M."/>
            <person name="Salamov A."/>
            <person name="Schmutz J."/>
            <person name="Yadav J."/>
            <person name="Grigoriev I.V."/>
            <person name="Nuss D."/>
        </authorList>
    </citation>
    <scope>NUCLEOTIDE SEQUENCE</scope>
    <source>
        <strain evidence="2">EP155</strain>
    </source>
</reference>
<accession>A0A9P5CTV7</accession>
<dbReference type="Proteomes" id="UP000803844">
    <property type="component" value="Unassembled WGS sequence"/>
</dbReference>
<comment type="caution">
    <text evidence="2">The sequence shown here is derived from an EMBL/GenBank/DDBJ whole genome shotgun (WGS) entry which is preliminary data.</text>
</comment>